<dbReference type="AlphaFoldDB" id="A0A517QP80"/>
<gene>
    <name evidence="5" type="primary">crtF</name>
    <name evidence="5" type="ORF">Mal48_26670</name>
</gene>
<dbReference type="EMBL" id="CP036267">
    <property type="protein sequence ID" value="QDT33414.1"/>
    <property type="molecule type" value="Genomic_DNA"/>
</dbReference>
<dbReference type="InterPro" id="IPR036388">
    <property type="entry name" value="WH-like_DNA-bd_sf"/>
</dbReference>
<evidence type="ECO:0000259" key="4">
    <source>
        <dbReference type="Pfam" id="PF00891"/>
    </source>
</evidence>
<keyword evidence="2 5" id="KW-0808">Transferase</keyword>
<dbReference type="Proteomes" id="UP000315724">
    <property type="component" value="Chromosome"/>
</dbReference>
<name>A0A517QP80_9PLAN</name>
<dbReference type="PANTHER" id="PTHR43712:SF2">
    <property type="entry name" value="O-METHYLTRANSFERASE CICE"/>
    <property type="match status" value="1"/>
</dbReference>
<dbReference type="CDD" id="cd02440">
    <property type="entry name" value="AdoMet_MTases"/>
    <property type="match status" value="1"/>
</dbReference>
<feature type="domain" description="O-methyltransferase C-terminal" evidence="4">
    <location>
        <begin position="296"/>
        <end position="474"/>
    </location>
</feature>
<dbReference type="KEGG" id="tpol:Mal48_26670"/>
<sequence length="494" mass="55116">MLRLTYDDNGSTHQDITLQIGDFLSVSDSYYFLLEMDEELPAAVRVRTCLSQMITAWATEISEAKQTIYLLAELHDEFSRWIRCMPHNDSFEVQLGWSTEAGHDLNSLRDATRTSPPADWQECSGSEPVIQTRQEILHFGGSMESLHVQTEPLFDPTPIFEHFRGAYGTQLLTAAVAHFNLFEKLSTSPDLFLPVGQLRQELELEPRPFTVLMTALKAMGLLVQDGDRIGATPLAAEHLLHNREFEVTNYIGLAATSPDVLGMVERLKTNRPYGLDVNENGAAFIYRNGMPSAMEESELARHFTLSLAGRAKNVAPVLADRFRIPDAKVLLDIGGGSGIYSIAYLARNHHLKAIVIDRPEVLNIASEFAEQCGVADRLELREGDMFTDDFPEADVMLLSNVLHDWDVPECEELIAKCANRLPQQGRLLIHDVFLNDEHTGPLPIALYSAALFSLTEGRAYSVAEYRSWMNKNGLSVSGPIETLIHCGVLCGIKR</sequence>
<organism evidence="5 6">
    <name type="scientific">Thalassoglobus polymorphus</name>
    <dbReference type="NCBI Taxonomy" id="2527994"/>
    <lineage>
        <taxon>Bacteria</taxon>
        <taxon>Pseudomonadati</taxon>
        <taxon>Planctomycetota</taxon>
        <taxon>Planctomycetia</taxon>
        <taxon>Planctomycetales</taxon>
        <taxon>Planctomycetaceae</taxon>
        <taxon>Thalassoglobus</taxon>
    </lineage>
</organism>
<dbReference type="PROSITE" id="PS51683">
    <property type="entry name" value="SAM_OMT_II"/>
    <property type="match status" value="1"/>
</dbReference>
<keyword evidence="1 5" id="KW-0489">Methyltransferase</keyword>
<dbReference type="RefSeq" id="WP_197441660.1">
    <property type="nucleotide sequence ID" value="NZ_CP036267.1"/>
</dbReference>
<dbReference type="InterPro" id="IPR029063">
    <property type="entry name" value="SAM-dependent_MTases_sf"/>
</dbReference>
<dbReference type="Gene3D" id="3.40.50.150">
    <property type="entry name" value="Vaccinia Virus protein VP39"/>
    <property type="match status" value="1"/>
</dbReference>
<dbReference type="InterPro" id="IPR001077">
    <property type="entry name" value="COMT_C"/>
</dbReference>
<dbReference type="GO" id="GO:0043803">
    <property type="term" value="F:hydroxyneurosporene-O-methyltransferase activity"/>
    <property type="evidence" value="ECO:0007669"/>
    <property type="project" value="UniProtKB-EC"/>
</dbReference>
<accession>A0A517QP80</accession>
<dbReference type="EC" id="2.1.1.210" evidence="5"/>
<reference evidence="5 6" key="1">
    <citation type="submission" date="2019-02" db="EMBL/GenBank/DDBJ databases">
        <title>Deep-cultivation of Planctomycetes and their phenomic and genomic characterization uncovers novel biology.</title>
        <authorList>
            <person name="Wiegand S."/>
            <person name="Jogler M."/>
            <person name="Boedeker C."/>
            <person name="Pinto D."/>
            <person name="Vollmers J."/>
            <person name="Rivas-Marin E."/>
            <person name="Kohn T."/>
            <person name="Peeters S.H."/>
            <person name="Heuer A."/>
            <person name="Rast P."/>
            <person name="Oberbeckmann S."/>
            <person name="Bunk B."/>
            <person name="Jeske O."/>
            <person name="Meyerdierks A."/>
            <person name="Storesund J.E."/>
            <person name="Kallscheuer N."/>
            <person name="Luecker S."/>
            <person name="Lage O.M."/>
            <person name="Pohl T."/>
            <person name="Merkel B.J."/>
            <person name="Hornburger P."/>
            <person name="Mueller R.-W."/>
            <person name="Bruemmer F."/>
            <person name="Labrenz M."/>
            <person name="Spormann A.M."/>
            <person name="Op den Camp H."/>
            <person name="Overmann J."/>
            <person name="Amann R."/>
            <person name="Jetten M.S.M."/>
            <person name="Mascher T."/>
            <person name="Medema M.H."/>
            <person name="Devos D.P."/>
            <person name="Kaster A.-K."/>
            <person name="Ovreas L."/>
            <person name="Rohde M."/>
            <person name="Galperin M.Y."/>
            <person name="Jogler C."/>
        </authorList>
    </citation>
    <scope>NUCLEOTIDE SEQUENCE [LARGE SCALE GENOMIC DNA]</scope>
    <source>
        <strain evidence="5 6">Mal48</strain>
    </source>
</reference>
<dbReference type="GO" id="GO:0032259">
    <property type="term" value="P:methylation"/>
    <property type="evidence" value="ECO:0007669"/>
    <property type="project" value="UniProtKB-KW"/>
</dbReference>
<protein>
    <submittedName>
        <fullName evidence="5">Demethylspheroidene O-methyltransferase</fullName>
        <ecNumber evidence="5">2.1.1.210</ecNumber>
    </submittedName>
</protein>
<dbReference type="Gene3D" id="1.10.10.10">
    <property type="entry name" value="Winged helix-like DNA-binding domain superfamily/Winged helix DNA-binding domain"/>
    <property type="match status" value="1"/>
</dbReference>
<dbReference type="Pfam" id="PF00891">
    <property type="entry name" value="Methyltransf_2"/>
    <property type="match status" value="1"/>
</dbReference>
<keyword evidence="6" id="KW-1185">Reference proteome</keyword>
<keyword evidence="3" id="KW-0949">S-adenosyl-L-methionine</keyword>
<dbReference type="InterPro" id="IPR016461">
    <property type="entry name" value="COMT-like"/>
</dbReference>
<evidence type="ECO:0000256" key="1">
    <source>
        <dbReference type="ARBA" id="ARBA00022603"/>
    </source>
</evidence>
<evidence type="ECO:0000313" key="5">
    <source>
        <dbReference type="EMBL" id="QDT33414.1"/>
    </source>
</evidence>
<proteinExistence type="predicted"/>
<evidence type="ECO:0000256" key="3">
    <source>
        <dbReference type="ARBA" id="ARBA00022691"/>
    </source>
</evidence>
<dbReference type="SUPFAM" id="SSF53335">
    <property type="entry name" value="S-adenosyl-L-methionine-dependent methyltransferases"/>
    <property type="match status" value="1"/>
</dbReference>
<dbReference type="PANTHER" id="PTHR43712">
    <property type="entry name" value="PUTATIVE (AFU_ORTHOLOGUE AFUA_4G14580)-RELATED"/>
    <property type="match status" value="1"/>
</dbReference>
<dbReference type="GO" id="GO:0008171">
    <property type="term" value="F:O-methyltransferase activity"/>
    <property type="evidence" value="ECO:0007669"/>
    <property type="project" value="InterPro"/>
</dbReference>
<evidence type="ECO:0000313" key="6">
    <source>
        <dbReference type="Proteomes" id="UP000315724"/>
    </source>
</evidence>
<evidence type="ECO:0000256" key="2">
    <source>
        <dbReference type="ARBA" id="ARBA00022679"/>
    </source>
</evidence>